<dbReference type="EMBL" id="JAIWYP010000011">
    <property type="protein sequence ID" value="KAH3737305.1"/>
    <property type="molecule type" value="Genomic_DNA"/>
</dbReference>
<name>A0A9D4HW09_DREPO</name>
<protein>
    <submittedName>
        <fullName evidence="1">Uncharacterized protein</fullName>
    </submittedName>
</protein>
<organism evidence="1 2">
    <name type="scientific">Dreissena polymorpha</name>
    <name type="common">Zebra mussel</name>
    <name type="synonym">Mytilus polymorpha</name>
    <dbReference type="NCBI Taxonomy" id="45954"/>
    <lineage>
        <taxon>Eukaryota</taxon>
        <taxon>Metazoa</taxon>
        <taxon>Spiralia</taxon>
        <taxon>Lophotrochozoa</taxon>
        <taxon>Mollusca</taxon>
        <taxon>Bivalvia</taxon>
        <taxon>Autobranchia</taxon>
        <taxon>Heteroconchia</taxon>
        <taxon>Euheterodonta</taxon>
        <taxon>Imparidentia</taxon>
        <taxon>Neoheterodontei</taxon>
        <taxon>Myida</taxon>
        <taxon>Dreissenoidea</taxon>
        <taxon>Dreissenidae</taxon>
        <taxon>Dreissena</taxon>
    </lineage>
</organism>
<keyword evidence="2" id="KW-1185">Reference proteome</keyword>
<sequence length="132" mass="15002">MNIEALRERLHKIQKKESTLDLTDPKRCLKGDSPEDWLEYIEQVQGEVTFPSQIAQHEALSELFDRAFKVCHLPLSDSMRPSQSSLTGPSRYVTFPSQIAQHKALSELFDRAFKVCHLPLSDSPARGPLRAL</sequence>
<reference evidence="1" key="2">
    <citation type="submission" date="2020-11" db="EMBL/GenBank/DDBJ databases">
        <authorList>
            <person name="McCartney M.A."/>
            <person name="Auch B."/>
            <person name="Kono T."/>
            <person name="Mallez S."/>
            <person name="Becker A."/>
            <person name="Gohl D.M."/>
            <person name="Silverstein K.A.T."/>
            <person name="Koren S."/>
            <person name="Bechman K.B."/>
            <person name="Herman A."/>
            <person name="Abrahante J.E."/>
            <person name="Garbe J."/>
        </authorList>
    </citation>
    <scope>NUCLEOTIDE SEQUENCE</scope>
    <source>
        <strain evidence="1">Duluth1</strain>
        <tissue evidence="1">Whole animal</tissue>
    </source>
</reference>
<dbReference type="Proteomes" id="UP000828390">
    <property type="component" value="Unassembled WGS sequence"/>
</dbReference>
<dbReference type="AlphaFoldDB" id="A0A9D4HW09"/>
<comment type="caution">
    <text evidence="1">The sequence shown here is derived from an EMBL/GenBank/DDBJ whole genome shotgun (WGS) entry which is preliminary data.</text>
</comment>
<reference evidence="1" key="1">
    <citation type="journal article" date="2019" name="bioRxiv">
        <title>The Genome of the Zebra Mussel, Dreissena polymorpha: A Resource for Invasive Species Research.</title>
        <authorList>
            <person name="McCartney M.A."/>
            <person name="Auch B."/>
            <person name="Kono T."/>
            <person name="Mallez S."/>
            <person name="Zhang Y."/>
            <person name="Obille A."/>
            <person name="Becker A."/>
            <person name="Abrahante J.E."/>
            <person name="Garbe J."/>
            <person name="Badalamenti J.P."/>
            <person name="Herman A."/>
            <person name="Mangelson H."/>
            <person name="Liachko I."/>
            <person name="Sullivan S."/>
            <person name="Sone E.D."/>
            <person name="Koren S."/>
            <person name="Silverstein K.A.T."/>
            <person name="Beckman K.B."/>
            <person name="Gohl D.M."/>
        </authorList>
    </citation>
    <scope>NUCLEOTIDE SEQUENCE</scope>
    <source>
        <strain evidence="1">Duluth1</strain>
        <tissue evidence="1">Whole animal</tissue>
    </source>
</reference>
<accession>A0A9D4HW09</accession>
<proteinExistence type="predicted"/>
<evidence type="ECO:0000313" key="2">
    <source>
        <dbReference type="Proteomes" id="UP000828390"/>
    </source>
</evidence>
<evidence type="ECO:0000313" key="1">
    <source>
        <dbReference type="EMBL" id="KAH3737305.1"/>
    </source>
</evidence>
<gene>
    <name evidence="1" type="ORF">DPMN_043888</name>
</gene>